<dbReference type="Pfam" id="PF13622">
    <property type="entry name" value="4HBT_3"/>
    <property type="match status" value="1"/>
</dbReference>
<feature type="domain" description="Acyl-CoA thioesterase-like N-terminal HotDog" evidence="1">
    <location>
        <begin position="63"/>
        <end position="135"/>
    </location>
</feature>
<name>A0ABR0RIR7_9EURO</name>
<dbReference type="InterPro" id="IPR029069">
    <property type="entry name" value="HotDog_dom_sf"/>
</dbReference>
<evidence type="ECO:0000259" key="1">
    <source>
        <dbReference type="Pfam" id="PF13622"/>
    </source>
</evidence>
<evidence type="ECO:0008006" key="5">
    <source>
        <dbReference type="Google" id="ProtNLM"/>
    </source>
</evidence>
<accession>A0ABR0RIR7</accession>
<proteinExistence type="predicted"/>
<dbReference type="Pfam" id="PF20789">
    <property type="entry name" value="4HBT_3C"/>
    <property type="match status" value="1"/>
</dbReference>
<dbReference type="InterPro" id="IPR049450">
    <property type="entry name" value="ACOT8-like_C"/>
</dbReference>
<gene>
    <name evidence="3" type="ORF">PMZ80_006927</name>
</gene>
<sequence>MHKSDSVFERKQATQMATILQKQINLTQQDSHTYHASFHPDWSVGPSMWSYPTTTRPAEALIKTGVHGGMLAAILQLAATKHFTTTLSAQNQPDILSMHIDFLRTCTHNPFTITITDLKIGRGTSTIQLHLTQPTSKPNANASQPSPLKISATVTSTNFSASPNSGPSAPTAWHLHPPPPPPPHFPNIATHRPDPHWLATTARSELMPLINRMTMLTPKGGFPVPGLCDNWNSFTPEPIEATHLTILTDLIPSMSDTLLRTGGVFDAHAINDAAATWDASNPGVPFTMRNSVVGAQRVGIWNATVTLDVEYQGRLGGREREIEWAFTRAMTRELRGGRMDVEATICDEDGGVLCVARQVVLVLDVGRTFDRGRKGEGERACCEVVAWAVWLVDWDCRCGYDMFCPRWTVKEPGSDGCWVV</sequence>
<dbReference type="PANTHER" id="PTHR38110">
    <property type="entry name" value="CHROMOSOME 23, WHOLE GENOME SHOTGUN SEQUENCE"/>
    <property type="match status" value="1"/>
</dbReference>
<comment type="caution">
    <text evidence="3">The sequence shown here is derived from an EMBL/GenBank/DDBJ whole genome shotgun (WGS) entry which is preliminary data.</text>
</comment>
<dbReference type="Gene3D" id="2.40.160.210">
    <property type="entry name" value="Acyl-CoA thioesterase, double hotdog domain"/>
    <property type="match status" value="1"/>
</dbReference>
<reference evidence="3 4" key="1">
    <citation type="journal article" date="2023" name="Res Sq">
        <title>Genomic and morphological characterization of Knufia obscura isolated from the Mars 2020 spacecraft assembly facility.</title>
        <authorList>
            <person name="Chander A.M."/>
            <person name="Teixeira M.M."/>
            <person name="Singh N.K."/>
            <person name="Williams M.P."/>
            <person name="Parker C.W."/>
            <person name="Leo P."/>
            <person name="Stajich J.E."/>
            <person name="Torok T."/>
            <person name="Tighe S."/>
            <person name="Mason C.E."/>
            <person name="Venkateswaran K."/>
        </authorList>
    </citation>
    <scope>NUCLEOTIDE SEQUENCE [LARGE SCALE GENOMIC DNA]</scope>
    <source>
        <strain evidence="3 4">CCFEE 5817</strain>
    </source>
</reference>
<dbReference type="Proteomes" id="UP001334248">
    <property type="component" value="Unassembled WGS sequence"/>
</dbReference>
<dbReference type="InterPro" id="IPR052389">
    <property type="entry name" value="Sec_Metab_Biosynth-Assoc"/>
</dbReference>
<evidence type="ECO:0000259" key="2">
    <source>
        <dbReference type="Pfam" id="PF20789"/>
    </source>
</evidence>
<protein>
    <recommendedName>
        <fullName evidence="5">Thioesterase-like superfamily-domain-containing protein</fullName>
    </recommendedName>
</protein>
<evidence type="ECO:0000313" key="4">
    <source>
        <dbReference type="Proteomes" id="UP001334248"/>
    </source>
</evidence>
<keyword evidence="4" id="KW-1185">Reference proteome</keyword>
<dbReference type="GeneID" id="90000376"/>
<feature type="domain" description="Acyl-CoA thioesterase-like C-terminal" evidence="2">
    <location>
        <begin position="202"/>
        <end position="362"/>
    </location>
</feature>
<dbReference type="InterPro" id="IPR049449">
    <property type="entry name" value="TesB_ACOT8-like_N"/>
</dbReference>
<organism evidence="3 4">
    <name type="scientific">Knufia obscura</name>
    <dbReference type="NCBI Taxonomy" id="1635080"/>
    <lineage>
        <taxon>Eukaryota</taxon>
        <taxon>Fungi</taxon>
        <taxon>Dikarya</taxon>
        <taxon>Ascomycota</taxon>
        <taxon>Pezizomycotina</taxon>
        <taxon>Eurotiomycetes</taxon>
        <taxon>Chaetothyriomycetidae</taxon>
        <taxon>Chaetothyriales</taxon>
        <taxon>Trichomeriaceae</taxon>
        <taxon>Knufia</taxon>
    </lineage>
</organism>
<dbReference type="RefSeq" id="XP_064728601.1">
    <property type="nucleotide sequence ID" value="XM_064875336.1"/>
</dbReference>
<dbReference type="SUPFAM" id="SSF54637">
    <property type="entry name" value="Thioesterase/thiol ester dehydrase-isomerase"/>
    <property type="match status" value="2"/>
</dbReference>
<dbReference type="EMBL" id="JAVHJV010000008">
    <property type="protein sequence ID" value="KAK5940511.1"/>
    <property type="molecule type" value="Genomic_DNA"/>
</dbReference>
<dbReference type="PANTHER" id="PTHR38110:SF1">
    <property type="entry name" value="THIOESTERASE DOMAIN-CONTAINING PROTEIN"/>
    <property type="match status" value="1"/>
</dbReference>
<evidence type="ECO:0000313" key="3">
    <source>
        <dbReference type="EMBL" id="KAK5940511.1"/>
    </source>
</evidence>
<dbReference type="InterPro" id="IPR042171">
    <property type="entry name" value="Acyl-CoA_hotdog"/>
</dbReference>